<keyword evidence="2" id="KW-1185">Reference proteome</keyword>
<evidence type="ECO:0000313" key="2">
    <source>
        <dbReference type="Proteomes" id="UP001627154"/>
    </source>
</evidence>
<proteinExistence type="predicted"/>
<dbReference type="EMBL" id="JBJJXI010000056">
    <property type="protein sequence ID" value="KAL3399392.1"/>
    <property type="molecule type" value="Genomic_DNA"/>
</dbReference>
<evidence type="ECO:0008006" key="3">
    <source>
        <dbReference type="Google" id="ProtNLM"/>
    </source>
</evidence>
<reference evidence="1 2" key="1">
    <citation type="journal article" date="2024" name="bioRxiv">
        <title>A reference genome for Trichogramma kaykai: A tiny desert-dwelling parasitoid wasp with competing sex-ratio distorters.</title>
        <authorList>
            <person name="Culotta J."/>
            <person name="Lindsey A.R."/>
        </authorList>
    </citation>
    <scope>NUCLEOTIDE SEQUENCE [LARGE SCALE GENOMIC DNA]</scope>
    <source>
        <strain evidence="1 2">KSX58</strain>
    </source>
</reference>
<dbReference type="AlphaFoldDB" id="A0ABD2X269"/>
<evidence type="ECO:0000313" key="1">
    <source>
        <dbReference type="EMBL" id="KAL3399392.1"/>
    </source>
</evidence>
<dbReference type="Proteomes" id="UP001627154">
    <property type="component" value="Unassembled WGS sequence"/>
</dbReference>
<organism evidence="1 2">
    <name type="scientific">Trichogramma kaykai</name>
    <dbReference type="NCBI Taxonomy" id="54128"/>
    <lineage>
        <taxon>Eukaryota</taxon>
        <taxon>Metazoa</taxon>
        <taxon>Ecdysozoa</taxon>
        <taxon>Arthropoda</taxon>
        <taxon>Hexapoda</taxon>
        <taxon>Insecta</taxon>
        <taxon>Pterygota</taxon>
        <taxon>Neoptera</taxon>
        <taxon>Endopterygota</taxon>
        <taxon>Hymenoptera</taxon>
        <taxon>Apocrita</taxon>
        <taxon>Proctotrupomorpha</taxon>
        <taxon>Chalcidoidea</taxon>
        <taxon>Trichogrammatidae</taxon>
        <taxon>Trichogramma</taxon>
    </lineage>
</organism>
<sequence length="349" mass="40567">MRQVRKKIWTKNAIAQTSKDSPRSLKVKKKKERKMGEELGERITTETLRKIASNEEYAENEMLCVAEYLIDLYEYDAEAHFGLVVSDEPAQCGELDKLKELDVRKEPFFLIYSKAARHWVCLAVTYLHNSVVVLYKDSLGVQIPHTLRDAIGNCLQSETVRFESHRGTEQNDENSSGPICLRNLQVLMKGLKSDTIKVPLVEKFQKVRFCTQYGVQNVKREFRLWLQKYLLGGLEALCAELCSDPDYPSFRDEVGLFLDDCSRLLRETYLLSSAYTGLLKSEAKEKQQDPRHETDYKTMKAMKDARSAFYRNQEVSRSIKSDENDFVDIDDGHRVYNLDIQERRVLYMR</sequence>
<accession>A0ABD2X269</accession>
<comment type="caution">
    <text evidence="1">The sequence shown here is derived from an EMBL/GenBank/DDBJ whole genome shotgun (WGS) entry which is preliminary data.</text>
</comment>
<name>A0ABD2X269_9HYME</name>
<protein>
    <recommendedName>
        <fullName evidence="3">Ubiquitin-like protease family profile domain-containing protein</fullName>
    </recommendedName>
</protein>
<gene>
    <name evidence="1" type="ORF">TKK_007248</name>
</gene>